<dbReference type="EMBL" id="VSRR010013511">
    <property type="protein sequence ID" value="MPC55876.1"/>
    <property type="molecule type" value="Genomic_DNA"/>
</dbReference>
<gene>
    <name evidence="1" type="ORF">E2C01_049821</name>
</gene>
<evidence type="ECO:0000313" key="1">
    <source>
        <dbReference type="EMBL" id="MPC55876.1"/>
    </source>
</evidence>
<reference evidence="1 2" key="1">
    <citation type="submission" date="2019-05" db="EMBL/GenBank/DDBJ databases">
        <title>Another draft genome of Portunus trituberculatus and its Hox gene families provides insights of decapod evolution.</title>
        <authorList>
            <person name="Jeong J.-H."/>
            <person name="Song I."/>
            <person name="Kim S."/>
            <person name="Choi T."/>
            <person name="Kim D."/>
            <person name="Ryu S."/>
            <person name="Kim W."/>
        </authorList>
    </citation>
    <scope>NUCLEOTIDE SEQUENCE [LARGE SCALE GENOMIC DNA]</scope>
    <source>
        <tissue evidence="1">Muscle</tissue>
    </source>
</reference>
<proteinExistence type="predicted"/>
<dbReference type="Proteomes" id="UP000324222">
    <property type="component" value="Unassembled WGS sequence"/>
</dbReference>
<comment type="caution">
    <text evidence="1">The sequence shown here is derived from an EMBL/GenBank/DDBJ whole genome shotgun (WGS) entry which is preliminary data.</text>
</comment>
<protein>
    <submittedName>
        <fullName evidence="1">Uncharacterized protein</fullName>
    </submittedName>
</protein>
<name>A0A5B7GE58_PORTR</name>
<accession>A0A5B7GE58</accession>
<sequence>MSVSVKYSLEEAWNAAGSKWRPSGRVSSCLNFHNYVIGLKAYAFLSDLELLDHGEGRRGGSEGRLAAGGGRDGRWQVAASTTYAIMFENELMRHIPLI</sequence>
<evidence type="ECO:0000313" key="2">
    <source>
        <dbReference type="Proteomes" id="UP000324222"/>
    </source>
</evidence>
<keyword evidence="2" id="KW-1185">Reference proteome</keyword>
<dbReference type="AlphaFoldDB" id="A0A5B7GE58"/>
<organism evidence="1 2">
    <name type="scientific">Portunus trituberculatus</name>
    <name type="common">Swimming crab</name>
    <name type="synonym">Neptunus trituberculatus</name>
    <dbReference type="NCBI Taxonomy" id="210409"/>
    <lineage>
        <taxon>Eukaryota</taxon>
        <taxon>Metazoa</taxon>
        <taxon>Ecdysozoa</taxon>
        <taxon>Arthropoda</taxon>
        <taxon>Crustacea</taxon>
        <taxon>Multicrustacea</taxon>
        <taxon>Malacostraca</taxon>
        <taxon>Eumalacostraca</taxon>
        <taxon>Eucarida</taxon>
        <taxon>Decapoda</taxon>
        <taxon>Pleocyemata</taxon>
        <taxon>Brachyura</taxon>
        <taxon>Eubrachyura</taxon>
        <taxon>Portunoidea</taxon>
        <taxon>Portunidae</taxon>
        <taxon>Portuninae</taxon>
        <taxon>Portunus</taxon>
    </lineage>
</organism>